<proteinExistence type="predicted"/>
<dbReference type="RefSeq" id="YP_009119438.1">
    <property type="nucleotide sequence ID" value="NC_026440.1"/>
</dbReference>
<reference evidence="2 3" key="1">
    <citation type="journal article" date="2015" name="Parasitol. Res.">
        <title>Viruses in close associations with free-living amoebae.</title>
        <authorList>
            <person name="Scheid P."/>
        </authorList>
    </citation>
    <scope>NUCLEOTIDE SEQUENCE [LARGE SCALE GENOMIC DNA]</scope>
    <source>
        <strain evidence="2">KlaHel</strain>
    </source>
</reference>
<accession>A0A0B5IWX8</accession>
<dbReference type="EMBL" id="KP136319">
    <property type="protein sequence ID" value="AJF97203.1"/>
    <property type="molecule type" value="Genomic_DNA"/>
</dbReference>
<dbReference type="KEGG" id="vg:23462120"/>
<evidence type="ECO:0000313" key="3">
    <source>
        <dbReference type="Proteomes" id="UP000202511"/>
    </source>
</evidence>
<dbReference type="GeneID" id="23462120"/>
<evidence type="ECO:0000256" key="1">
    <source>
        <dbReference type="SAM" id="MobiDB-lite"/>
    </source>
</evidence>
<dbReference type="Proteomes" id="UP000202511">
    <property type="component" value="Segment"/>
</dbReference>
<organism evidence="2 3">
    <name type="scientific">Pandoravirus inopinatum</name>
    <dbReference type="NCBI Taxonomy" id="1605721"/>
    <lineage>
        <taxon>Viruses</taxon>
        <taxon>Pandoravirus</taxon>
    </lineage>
</organism>
<evidence type="ECO:0000313" key="2">
    <source>
        <dbReference type="EMBL" id="AJF97203.1"/>
    </source>
</evidence>
<protein>
    <submittedName>
        <fullName evidence="2">Uncharacterized protein</fullName>
    </submittedName>
</protein>
<name>A0A0B5IWX8_9VIRU</name>
<feature type="region of interest" description="Disordered" evidence="1">
    <location>
        <begin position="146"/>
        <end position="177"/>
    </location>
</feature>
<feature type="compositionally biased region" description="Basic and acidic residues" evidence="1">
    <location>
        <begin position="147"/>
        <end position="177"/>
    </location>
</feature>
<sequence>MGFVAHAFMLLPRDRFPFCCLFSFLFLAGAIRLGVVSGLFFFSLVSTPLVAAPTTGRAAVVDYRRACDASFFSPPPTDTADRHPKSSKKDDNVTCFFFVFSRKNPFHGHQKQEKGPRVEKKIGFLFICNAQIFTILFTPCHSHKRKENVARQSHTDRRAGEEKWGKKINRDEGCPKV</sequence>